<dbReference type="GO" id="GO:0007004">
    <property type="term" value="P:telomere maintenance via telomerase"/>
    <property type="evidence" value="ECO:0007669"/>
    <property type="project" value="TreeGrafter"/>
</dbReference>
<gene>
    <name evidence="1" type="ORF">Amon01_000838000</name>
</gene>
<keyword evidence="2" id="KW-1185">Reference proteome</keyword>
<dbReference type="PANTHER" id="PTHR18867">
    <property type="entry name" value="RAD50"/>
    <property type="match status" value="1"/>
</dbReference>
<dbReference type="GO" id="GO:0003691">
    <property type="term" value="F:double-stranded telomeric DNA binding"/>
    <property type="evidence" value="ECO:0007669"/>
    <property type="project" value="TreeGrafter"/>
</dbReference>
<dbReference type="GO" id="GO:0051880">
    <property type="term" value="F:G-quadruplex DNA binding"/>
    <property type="evidence" value="ECO:0007669"/>
    <property type="project" value="TreeGrafter"/>
</dbReference>
<dbReference type="InterPro" id="IPR027417">
    <property type="entry name" value="P-loop_NTPase"/>
</dbReference>
<dbReference type="GO" id="GO:0000722">
    <property type="term" value="P:telomere maintenance via recombination"/>
    <property type="evidence" value="ECO:0007669"/>
    <property type="project" value="TreeGrafter"/>
</dbReference>
<dbReference type="GO" id="GO:0043047">
    <property type="term" value="F:single-stranded telomeric DNA binding"/>
    <property type="evidence" value="ECO:0007669"/>
    <property type="project" value="TreeGrafter"/>
</dbReference>
<dbReference type="Proteomes" id="UP001165063">
    <property type="component" value="Unassembled WGS sequence"/>
</dbReference>
<dbReference type="GO" id="GO:0000794">
    <property type="term" value="C:condensed nuclear chromosome"/>
    <property type="evidence" value="ECO:0007669"/>
    <property type="project" value="TreeGrafter"/>
</dbReference>
<dbReference type="AlphaFoldDB" id="A0A9W7DJJ4"/>
<accession>A0A9W7DJJ4</accession>
<proteinExistence type="predicted"/>
<dbReference type="OrthoDB" id="18797at2759"/>
<dbReference type="Gene3D" id="3.40.50.300">
    <property type="entry name" value="P-loop containing nucleotide triphosphate hydrolases"/>
    <property type="match status" value="1"/>
</dbReference>
<reference evidence="1" key="1">
    <citation type="submission" date="2023-04" db="EMBL/GenBank/DDBJ databases">
        <title>Ambrosiozyma monospora NBRC 1965.</title>
        <authorList>
            <person name="Ichikawa N."/>
            <person name="Sato H."/>
            <person name="Tonouchi N."/>
        </authorList>
    </citation>
    <scope>NUCLEOTIDE SEQUENCE</scope>
    <source>
        <strain evidence="1">NBRC 1965</strain>
    </source>
</reference>
<organism evidence="1 2">
    <name type="scientific">Ambrosiozyma monospora</name>
    <name type="common">Yeast</name>
    <name type="synonym">Endomycopsis monosporus</name>
    <dbReference type="NCBI Taxonomy" id="43982"/>
    <lineage>
        <taxon>Eukaryota</taxon>
        <taxon>Fungi</taxon>
        <taxon>Dikarya</taxon>
        <taxon>Ascomycota</taxon>
        <taxon>Saccharomycotina</taxon>
        <taxon>Pichiomycetes</taxon>
        <taxon>Pichiales</taxon>
        <taxon>Pichiaceae</taxon>
        <taxon>Ambrosiozyma</taxon>
    </lineage>
</organism>
<sequence length="119" mass="13450">MVKNGVELDMRGRCSAGQRVLASIIIRLSLAENFGTNFGVIALDEPTTNLDEDNINSLAQSLNALIELRKQQSNFQIIVITHDEKFMSEMGAQNYTEHFYKVQRNQRLNSTISQCKISD</sequence>
<dbReference type="Pfam" id="PF13558">
    <property type="entry name" value="SbcC_Walker_B"/>
    <property type="match status" value="1"/>
</dbReference>
<evidence type="ECO:0000313" key="2">
    <source>
        <dbReference type="Proteomes" id="UP001165063"/>
    </source>
</evidence>
<dbReference type="SUPFAM" id="SSF52540">
    <property type="entry name" value="P-loop containing nucleoside triphosphate hydrolases"/>
    <property type="match status" value="1"/>
</dbReference>
<evidence type="ECO:0000313" key="1">
    <source>
        <dbReference type="EMBL" id="GMG56313.1"/>
    </source>
</evidence>
<dbReference type="GO" id="GO:0006302">
    <property type="term" value="P:double-strand break repair"/>
    <property type="evidence" value="ECO:0007669"/>
    <property type="project" value="TreeGrafter"/>
</dbReference>
<dbReference type="EMBL" id="BSXU01007217">
    <property type="protein sequence ID" value="GMG56313.1"/>
    <property type="molecule type" value="Genomic_DNA"/>
</dbReference>
<dbReference type="GO" id="GO:0070192">
    <property type="term" value="P:chromosome organization involved in meiotic cell cycle"/>
    <property type="evidence" value="ECO:0007669"/>
    <property type="project" value="TreeGrafter"/>
</dbReference>
<dbReference type="PANTHER" id="PTHR18867:SF12">
    <property type="entry name" value="DNA REPAIR PROTEIN RAD50"/>
    <property type="match status" value="1"/>
</dbReference>
<protein>
    <submittedName>
        <fullName evidence="1">Unnamed protein product</fullName>
    </submittedName>
</protein>
<dbReference type="GO" id="GO:0030870">
    <property type="term" value="C:Mre11 complex"/>
    <property type="evidence" value="ECO:0007669"/>
    <property type="project" value="TreeGrafter"/>
</dbReference>
<comment type="caution">
    <text evidence="1">The sequence shown here is derived from an EMBL/GenBank/DDBJ whole genome shotgun (WGS) entry which is preliminary data.</text>
</comment>
<name>A0A9W7DJJ4_AMBMO</name>